<dbReference type="InterPro" id="IPR011442">
    <property type="entry name" value="TAF6_C"/>
</dbReference>
<evidence type="ECO:0000256" key="3">
    <source>
        <dbReference type="ARBA" id="ARBA00023015"/>
    </source>
</evidence>
<name>A0A8J2Q747_9HEXA</name>
<dbReference type="SMART" id="SM00803">
    <property type="entry name" value="TAF"/>
    <property type="match status" value="1"/>
</dbReference>
<evidence type="ECO:0000313" key="10">
    <source>
        <dbReference type="Proteomes" id="UP000708208"/>
    </source>
</evidence>
<evidence type="ECO:0000256" key="1">
    <source>
        <dbReference type="ARBA" id="ARBA00004123"/>
    </source>
</evidence>
<organism evidence="9 10">
    <name type="scientific">Allacma fusca</name>
    <dbReference type="NCBI Taxonomy" id="39272"/>
    <lineage>
        <taxon>Eukaryota</taxon>
        <taxon>Metazoa</taxon>
        <taxon>Ecdysozoa</taxon>
        <taxon>Arthropoda</taxon>
        <taxon>Hexapoda</taxon>
        <taxon>Collembola</taxon>
        <taxon>Symphypleona</taxon>
        <taxon>Sminthuridae</taxon>
        <taxon>Allacma</taxon>
    </lineage>
</organism>
<dbReference type="GO" id="GO:0051123">
    <property type="term" value="P:RNA polymerase II preinitiation complex assembly"/>
    <property type="evidence" value="ECO:0007669"/>
    <property type="project" value="TreeGrafter"/>
</dbReference>
<keyword evidence="10" id="KW-1185">Reference proteome</keyword>
<keyword evidence="5" id="KW-0539">Nucleus</keyword>
<dbReference type="CDD" id="cd08050">
    <property type="entry name" value="TAF6C"/>
    <property type="match status" value="1"/>
</dbReference>
<dbReference type="OrthoDB" id="361039at2759"/>
<gene>
    <name evidence="9" type="ORF">AFUS01_LOCUS46853</name>
</gene>
<comment type="similarity">
    <text evidence="2">Belongs to the TAF6 family.</text>
</comment>
<comment type="caution">
    <text evidence="9">The sequence shown here is derived from an EMBL/GenBank/DDBJ whole genome shotgun (WGS) entry which is preliminary data.</text>
</comment>
<keyword evidence="4" id="KW-0804">Transcription</keyword>
<keyword evidence="3" id="KW-0805">Transcription regulation</keyword>
<comment type="subcellular location">
    <subcellularLocation>
        <location evidence="1">Nucleus</location>
    </subcellularLocation>
</comment>
<reference evidence="9" key="1">
    <citation type="submission" date="2021-06" db="EMBL/GenBank/DDBJ databases">
        <authorList>
            <person name="Hodson N. C."/>
            <person name="Mongue J. A."/>
            <person name="Jaron S. K."/>
        </authorList>
    </citation>
    <scope>NUCLEOTIDE SEQUENCE</scope>
</reference>
<evidence type="ECO:0000256" key="7">
    <source>
        <dbReference type="SAM" id="MobiDB-lite"/>
    </source>
</evidence>
<evidence type="ECO:0000313" key="9">
    <source>
        <dbReference type="EMBL" id="CAG7837796.1"/>
    </source>
</evidence>
<dbReference type="GO" id="GO:0016251">
    <property type="term" value="F:RNA polymerase II general transcription initiation factor activity"/>
    <property type="evidence" value="ECO:0007669"/>
    <property type="project" value="InterPro"/>
</dbReference>
<proteinExistence type="inferred from homology"/>
<dbReference type="AlphaFoldDB" id="A0A8J2Q747"/>
<accession>A0A8J2Q747</accession>
<feature type="region of interest" description="Disordered" evidence="7">
    <location>
        <begin position="147"/>
        <end position="166"/>
    </location>
</feature>
<dbReference type="PANTHER" id="PTHR10221:SF9">
    <property type="entry name" value="TRANSCRIPTION INITIATION FACTOR TFIID SUBUNIT 6"/>
    <property type="match status" value="1"/>
</dbReference>
<evidence type="ECO:0000256" key="4">
    <source>
        <dbReference type="ARBA" id="ARBA00023163"/>
    </source>
</evidence>
<evidence type="ECO:0000259" key="8">
    <source>
        <dbReference type="SMART" id="SM00803"/>
    </source>
</evidence>
<dbReference type="InterPro" id="IPR037796">
    <property type="entry name" value="TAF6"/>
</dbReference>
<evidence type="ECO:0000256" key="6">
    <source>
        <dbReference type="ARBA" id="ARBA00040091"/>
    </source>
</evidence>
<dbReference type="GO" id="GO:0046695">
    <property type="term" value="C:SLIK (SAGA-like) complex"/>
    <property type="evidence" value="ECO:0007669"/>
    <property type="project" value="InterPro"/>
</dbReference>
<dbReference type="GO" id="GO:0003713">
    <property type="term" value="F:transcription coactivator activity"/>
    <property type="evidence" value="ECO:0007669"/>
    <property type="project" value="TreeGrafter"/>
</dbReference>
<evidence type="ECO:0000256" key="5">
    <source>
        <dbReference type="ARBA" id="ARBA00023242"/>
    </source>
</evidence>
<dbReference type="EMBL" id="CAJVCH010571541">
    <property type="protein sequence ID" value="CAG7837796.1"/>
    <property type="molecule type" value="Genomic_DNA"/>
</dbReference>
<feature type="domain" description="TATA box binding protein associated factor (TAF) histone-like fold" evidence="8">
    <location>
        <begin position="13"/>
        <end position="77"/>
    </location>
</feature>
<dbReference type="Proteomes" id="UP000708208">
    <property type="component" value="Unassembled WGS sequence"/>
</dbReference>
<dbReference type="CDD" id="cd22931">
    <property type="entry name" value="HFD_TAF6"/>
    <property type="match status" value="1"/>
</dbReference>
<dbReference type="InterPro" id="IPR004823">
    <property type="entry name" value="TAF_TATA-bd_Histone-like_dom"/>
</dbReference>
<dbReference type="FunFam" id="1.25.40.770:FF:000001">
    <property type="entry name" value="Transcription initiation factor TFIID subunit 6"/>
    <property type="match status" value="1"/>
</dbReference>
<dbReference type="GO" id="GO:0000124">
    <property type="term" value="C:SAGA complex"/>
    <property type="evidence" value="ECO:0007669"/>
    <property type="project" value="InterPro"/>
</dbReference>
<dbReference type="Pfam" id="PF07571">
    <property type="entry name" value="TAF6_C"/>
    <property type="match status" value="1"/>
</dbReference>
<feature type="non-terminal residue" evidence="9">
    <location>
        <position position="478"/>
    </location>
</feature>
<sequence>VKQSNSNDSPPFNTLPSELVRVIAANNGVDSIDEEAANYVAEDVVFRLKNLILDGLKFMEHGRRKKLHCSDTDNALRVRNMEPIQGLMSRSLLPFRHTSGGGRELSWMVADDAAQDITELTLSAIPKAYGEPSFRAHWLAIEGMQPAVPENPPPYSKADQREDSVDPARKLMQDLEAPKKSSVVYINKTLKSFTVEHDVYRQLATHEPSVEQQLYYKEITEACVGSDESRRTEALLSLSTDPGLYDIVPRLTTFIAEGVRVNVIQKNLALLIYLMRMVKALLENQTLNLEKYLHDIIPSVATCIVSKQLCVRPEVDNHWALRDFAARLMAQVCRNFTSSSNNIQTRMTRIFSKALMSNTADDMSLASVYGAITGLGELGPEVVTAFIIPKLKYIGERISHSSGPDRPLGERKSASQVKEMVMKHVTPALKDTWNLQENLDKAQEQFGEYLAPLIIMSIVQSKAQEAKKVSEIPAPQSP</sequence>
<dbReference type="PANTHER" id="PTHR10221">
    <property type="entry name" value="TRANSCRIPTION INITIATION FACTOR TFIID SUBUNIT 6"/>
    <property type="match status" value="1"/>
</dbReference>
<dbReference type="Pfam" id="PF02969">
    <property type="entry name" value="TAF"/>
    <property type="match status" value="1"/>
</dbReference>
<dbReference type="GO" id="GO:0005669">
    <property type="term" value="C:transcription factor TFIID complex"/>
    <property type="evidence" value="ECO:0007669"/>
    <property type="project" value="InterPro"/>
</dbReference>
<protein>
    <recommendedName>
        <fullName evidence="6">Transcription initiation factor TFIID subunit 6</fullName>
    </recommendedName>
</protein>
<evidence type="ECO:0000256" key="2">
    <source>
        <dbReference type="ARBA" id="ARBA00007688"/>
    </source>
</evidence>